<accession>A0A7G2IX66</accession>
<feature type="compositionally biased region" description="Polar residues" evidence="1">
    <location>
        <begin position="13"/>
        <end position="28"/>
    </location>
</feature>
<proteinExistence type="predicted"/>
<reference evidence="2 3" key="1">
    <citation type="submission" date="2013-10" db="EMBL/GenBank/DDBJ databases">
        <title>Antibiotic resistance diversity of beta-lactamase producers in the General Hospital Vienna.</title>
        <authorList>
            <person name="Barisic I."/>
            <person name="Mitteregger D."/>
            <person name="Hirschl A.M."/>
            <person name="Noehammer C."/>
            <person name="Wiesinger-Mayr H."/>
        </authorList>
    </citation>
    <scope>NUCLEOTIDE SEQUENCE [LARGE SCALE GENOMIC DNA]</scope>
    <source>
        <strain evidence="2 3">ISC11</strain>
    </source>
</reference>
<evidence type="ECO:0000313" key="3">
    <source>
        <dbReference type="Proteomes" id="UP000019194"/>
    </source>
</evidence>
<dbReference type="AlphaFoldDB" id="A0A7G2IX66"/>
<organism evidence="2 3">
    <name type="scientific">Citrobacter freundii</name>
    <dbReference type="NCBI Taxonomy" id="546"/>
    <lineage>
        <taxon>Bacteria</taxon>
        <taxon>Pseudomonadati</taxon>
        <taxon>Pseudomonadota</taxon>
        <taxon>Gammaproteobacteria</taxon>
        <taxon>Enterobacterales</taxon>
        <taxon>Enterobacteriaceae</taxon>
        <taxon>Citrobacter</taxon>
        <taxon>Citrobacter freundii complex</taxon>
    </lineage>
</organism>
<dbReference type="Proteomes" id="UP000019194">
    <property type="component" value="Unassembled WGS sequence"/>
</dbReference>
<evidence type="ECO:0000256" key="1">
    <source>
        <dbReference type="SAM" id="MobiDB-lite"/>
    </source>
</evidence>
<sequence length="44" mass="4730">MILNSPSIAHISSEPSQGESDASTTSSAPWIIPSLKCERDARMK</sequence>
<name>A0A7G2IX66_CITFR</name>
<comment type="caution">
    <text evidence="2">The sequence shown here is derived from an EMBL/GenBank/DDBJ whole genome shotgun (WGS) entry which is preliminary data.</text>
</comment>
<dbReference type="EMBL" id="CBWP010000071">
    <property type="protein sequence ID" value="CDL40194.1"/>
    <property type="molecule type" value="Genomic_DNA"/>
</dbReference>
<evidence type="ECO:0000313" key="2">
    <source>
        <dbReference type="EMBL" id="CDL40194.1"/>
    </source>
</evidence>
<feature type="region of interest" description="Disordered" evidence="1">
    <location>
        <begin position="1"/>
        <end position="33"/>
    </location>
</feature>
<protein>
    <submittedName>
        <fullName evidence="2">Uncharacterized protein</fullName>
    </submittedName>
</protein>